<evidence type="ECO:0000259" key="1">
    <source>
        <dbReference type="PROSITE" id="PS51061"/>
    </source>
</evidence>
<dbReference type="SMART" id="SM00393">
    <property type="entry name" value="R3H"/>
    <property type="match status" value="1"/>
</dbReference>
<organism evidence="2 3">
    <name type="scientific">Candidatus Liptonbacteria bacterium RIFOXYB1_FULL_36_10</name>
    <dbReference type="NCBI Taxonomy" id="1798654"/>
    <lineage>
        <taxon>Bacteria</taxon>
        <taxon>Candidatus Liptoniibacteriota</taxon>
    </lineage>
</organism>
<dbReference type="InterPro" id="IPR036867">
    <property type="entry name" value="R3H_dom_sf"/>
</dbReference>
<dbReference type="EMBL" id="MHLE01000024">
    <property type="protein sequence ID" value="OGZ02657.1"/>
    <property type="molecule type" value="Genomic_DNA"/>
</dbReference>
<dbReference type="InterPro" id="IPR015946">
    <property type="entry name" value="KH_dom-like_a/b"/>
</dbReference>
<dbReference type="PANTHER" id="PTHR35800">
    <property type="entry name" value="PROTEIN JAG"/>
    <property type="match status" value="1"/>
</dbReference>
<evidence type="ECO:0000313" key="3">
    <source>
        <dbReference type="Proteomes" id="UP000178599"/>
    </source>
</evidence>
<dbReference type="Pfam" id="PF01424">
    <property type="entry name" value="R3H"/>
    <property type="match status" value="1"/>
</dbReference>
<dbReference type="Gene3D" id="3.30.300.20">
    <property type="match status" value="1"/>
</dbReference>
<dbReference type="SUPFAM" id="SSF82708">
    <property type="entry name" value="R3H domain"/>
    <property type="match status" value="1"/>
</dbReference>
<dbReference type="Gene3D" id="3.30.1370.50">
    <property type="entry name" value="R3H-like domain"/>
    <property type="match status" value="1"/>
</dbReference>
<dbReference type="InterPro" id="IPR034079">
    <property type="entry name" value="R3H_KhpB"/>
</dbReference>
<dbReference type="InterPro" id="IPR001374">
    <property type="entry name" value="R3H_dom"/>
</dbReference>
<dbReference type="PROSITE" id="PS51061">
    <property type="entry name" value="R3H"/>
    <property type="match status" value="1"/>
</dbReference>
<dbReference type="Proteomes" id="UP000178599">
    <property type="component" value="Unassembled WGS sequence"/>
</dbReference>
<gene>
    <name evidence="2" type="ORF">A2390_01865</name>
</gene>
<accession>A0A1G2CN39</accession>
<name>A0A1G2CN39_9BACT</name>
<feature type="domain" description="R3H" evidence="1">
    <location>
        <begin position="74"/>
        <end position="144"/>
    </location>
</feature>
<evidence type="ECO:0000313" key="2">
    <source>
        <dbReference type="EMBL" id="OGZ02657.1"/>
    </source>
</evidence>
<comment type="caution">
    <text evidence="2">The sequence shown here is derived from an EMBL/GenBank/DDBJ whole genome shotgun (WGS) entry which is preliminary data.</text>
</comment>
<dbReference type="CDD" id="cd02644">
    <property type="entry name" value="R3H_jag"/>
    <property type="match status" value="1"/>
</dbReference>
<dbReference type="GO" id="GO:0003723">
    <property type="term" value="F:RNA binding"/>
    <property type="evidence" value="ECO:0007669"/>
    <property type="project" value="InterPro"/>
</dbReference>
<reference evidence="2 3" key="1">
    <citation type="journal article" date="2016" name="Nat. Commun.">
        <title>Thousands of microbial genomes shed light on interconnected biogeochemical processes in an aquifer system.</title>
        <authorList>
            <person name="Anantharaman K."/>
            <person name="Brown C.T."/>
            <person name="Hug L.A."/>
            <person name="Sharon I."/>
            <person name="Castelle C.J."/>
            <person name="Probst A.J."/>
            <person name="Thomas B.C."/>
            <person name="Singh A."/>
            <person name="Wilkins M.J."/>
            <person name="Karaoz U."/>
            <person name="Brodie E.L."/>
            <person name="Williams K.H."/>
            <person name="Hubbard S.S."/>
            <person name="Banfield J.F."/>
        </authorList>
    </citation>
    <scope>NUCLEOTIDE SEQUENCE [LARGE SCALE GENOMIC DNA]</scope>
</reference>
<proteinExistence type="predicted"/>
<dbReference type="AlphaFoldDB" id="A0A1G2CN39"/>
<sequence length="145" mass="16910">MSEIKTIFEKMLKLMSVGEFHVDVNEENHRLIIFFENEDFIIKKNLPFLVNDLNHILQLISKKSSLPPYFIDINNYRLEREKIISELAKAAARKAIMTKSDISLPAMNAYERRIIHVELSMRPDIKTESEGLGQTRRVIVKPILD</sequence>
<dbReference type="PANTHER" id="PTHR35800:SF1">
    <property type="entry name" value="RNA-BINDING PROTEIN KHPB"/>
    <property type="match status" value="1"/>
</dbReference>
<dbReference type="InterPro" id="IPR039247">
    <property type="entry name" value="KhpB"/>
</dbReference>
<protein>
    <recommendedName>
        <fullName evidence="1">R3H domain-containing protein</fullName>
    </recommendedName>
</protein>